<proteinExistence type="predicted"/>
<dbReference type="Proteomes" id="UP001162992">
    <property type="component" value="Chromosome 15"/>
</dbReference>
<organism evidence="1 2">
    <name type="scientific">Diphasiastrum complanatum</name>
    <name type="common">Issler's clubmoss</name>
    <name type="synonym">Lycopodium complanatum</name>
    <dbReference type="NCBI Taxonomy" id="34168"/>
    <lineage>
        <taxon>Eukaryota</taxon>
        <taxon>Viridiplantae</taxon>
        <taxon>Streptophyta</taxon>
        <taxon>Embryophyta</taxon>
        <taxon>Tracheophyta</taxon>
        <taxon>Lycopodiopsida</taxon>
        <taxon>Lycopodiales</taxon>
        <taxon>Lycopodiaceae</taxon>
        <taxon>Lycopodioideae</taxon>
        <taxon>Diphasiastrum</taxon>
    </lineage>
</organism>
<name>A0ACC2BKF5_DIPCM</name>
<comment type="caution">
    <text evidence="1">The sequence shown here is derived from an EMBL/GenBank/DDBJ whole genome shotgun (WGS) entry which is preliminary data.</text>
</comment>
<sequence>MAESPQKYRLCDRMRLWEFKEQFVFEPLDGEPHELLSVSRADGDIRTIGDLPVSDGDQHPKTTPIFGIVGVLRLLAGTYVLVVTGRMSVGTYHGHPVYRASSMKFFSCNSTSKALNPKERRDEAYFTRLLRTVETTPGLYFSYGVDLTLSAQRMQKLDNSQITLPLWKQADARFLWNYYMLGELIERKLDSYLLPVFQGSFQKIQVLLREKLVSVTLVSRRCMRRVGTRMWRRGADLEGSVANFVETEQILEVDGYLASYVQVRGSIPVIWEQIVDLTYKPKMRAIDLEETPKVVQRHFQDLSQRYGSVLALDLINQQGSEAVLSLAYGSAMQSLVNKNLRYVPFDFHRTCGHTHFERLTSLYDQIAEDFSDQGYFFVNPSGVVVEEQKGVARTNCIDCLDRTNVTQSLLGRKSLEVQLQRAGLFGPSDSVTQHATFDEQFKQLWADHGDNISIQYSGTSALKGDFVRHGKRTTFGPIQDGYNSLARYYLNNFHDGLKQDAMDLVTGKYDLKLSNTNLIHPKGFESYSSLPLALILAGAGVTFTSVSLRQAGGQDAIQILCTILGASLTAAVLFIVRSTGREFCNKPRLCKLY</sequence>
<evidence type="ECO:0000313" key="2">
    <source>
        <dbReference type="Proteomes" id="UP001162992"/>
    </source>
</evidence>
<reference evidence="2" key="1">
    <citation type="journal article" date="2024" name="Proc. Natl. Acad. Sci. U.S.A.">
        <title>Extraordinary preservation of gene collinearity over three hundred million years revealed in homosporous lycophytes.</title>
        <authorList>
            <person name="Li C."/>
            <person name="Wickell D."/>
            <person name="Kuo L.Y."/>
            <person name="Chen X."/>
            <person name="Nie B."/>
            <person name="Liao X."/>
            <person name="Peng D."/>
            <person name="Ji J."/>
            <person name="Jenkins J."/>
            <person name="Williams M."/>
            <person name="Shu S."/>
            <person name="Plott C."/>
            <person name="Barry K."/>
            <person name="Rajasekar S."/>
            <person name="Grimwood J."/>
            <person name="Han X."/>
            <person name="Sun S."/>
            <person name="Hou Z."/>
            <person name="He W."/>
            <person name="Dai G."/>
            <person name="Sun C."/>
            <person name="Schmutz J."/>
            <person name="Leebens-Mack J.H."/>
            <person name="Li F.W."/>
            <person name="Wang L."/>
        </authorList>
    </citation>
    <scope>NUCLEOTIDE SEQUENCE [LARGE SCALE GENOMIC DNA]</scope>
    <source>
        <strain evidence="2">cv. PW_Plant_1</strain>
    </source>
</reference>
<dbReference type="EMBL" id="CM055106">
    <property type="protein sequence ID" value="KAJ7530195.1"/>
    <property type="molecule type" value="Genomic_DNA"/>
</dbReference>
<gene>
    <name evidence="1" type="ORF">O6H91_15G084400</name>
</gene>
<keyword evidence="2" id="KW-1185">Reference proteome</keyword>
<protein>
    <submittedName>
        <fullName evidence="1">Uncharacterized protein</fullName>
    </submittedName>
</protein>
<evidence type="ECO:0000313" key="1">
    <source>
        <dbReference type="EMBL" id="KAJ7530195.1"/>
    </source>
</evidence>
<accession>A0ACC2BKF5</accession>